<proteinExistence type="predicted"/>
<name>A0ABS4TQ33_9PSEU</name>
<dbReference type="RefSeq" id="WP_209643576.1">
    <property type="nucleotide sequence ID" value="NZ_JAGINW010000001.1"/>
</dbReference>
<reference evidence="1 2" key="1">
    <citation type="submission" date="2021-03" db="EMBL/GenBank/DDBJ databases">
        <title>Sequencing the genomes of 1000 actinobacteria strains.</title>
        <authorList>
            <person name="Klenk H.-P."/>
        </authorList>
    </citation>
    <scope>NUCLEOTIDE SEQUENCE [LARGE SCALE GENOMIC DNA]</scope>
    <source>
        <strain evidence="1 2">DSM 46670</strain>
    </source>
</reference>
<protein>
    <submittedName>
        <fullName evidence="1">Uncharacterized protein</fullName>
    </submittedName>
</protein>
<dbReference type="EMBL" id="JAGINW010000001">
    <property type="protein sequence ID" value="MBP2326520.1"/>
    <property type="molecule type" value="Genomic_DNA"/>
</dbReference>
<dbReference type="Proteomes" id="UP001519332">
    <property type="component" value="Unassembled WGS sequence"/>
</dbReference>
<sequence>MEVKSRSGKRTVGIPGPLLNELMAHKVAQDREREFADSEWHEGGWVFT</sequence>
<gene>
    <name evidence="1" type="ORF">JOF56_006905</name>
</gene>
<accession>A0ABS4TQ33</accession>
<evidence type="ECO:0000313" key="1">
    <source>
        <dbReference type="EMBL" id="MBP2326520.1"/>
    </source>
</evidence>
<evidence type="ECO:0000313" key="2">
    <source>
        <dbReference type="Proteomes" id="UP001519332"/>
    </source>
</evidence>
<keyword evidence="2" id="KW-1185">Reference proteome</keyword>
<organism evidence="1 2">
    <name type="scientific">Kibdelosporangium banguiense</name>
    <dbReference type="NCBI Taxonomy" id="1365924"/>
    <lineage>
        <taxon>Bacteria</taxon>
        <taxon>Bacillati</taxon>
        <taxon>Actinomycetota</taxon>
        <taxon>Actinomycetes</taxon>
        <taxon>Pseudonocardiales</taxon>
        <taxon>Pseudonocardiaceae</taxon>
        <taxon>Kibdelosporangium</taxon>
    </lineage>
</organism>
<comment type="caution">
    <text evidence="1">The sequence shown here is derived from an EMBL/GenBank/DDBJ whole genome shotgun (WGS) entry which is preliminary data.</text>
</comment>